<dbReference type="GO" id="GO:0043525">
    <property type="term" value="P:positive regulation of neuron apoptotic process"/>
    <property type="evidence" value="ECO:0007669"/>
    <property type="project" value="TreeGrafter"/>
</dbReference>
<dbReference type="InterPro" id="IPR033139">
    <property type="entry name" value="Caspase_cys_AS"/>
</dbReference>
<dbReference type="InterPro" id="IPR011600">
    <property type="entry name" value="Pept_C14_caspase"/>
</dbReference>
<evidence type="ECO:0000256" key="6">
    <source>
        <dbReference type="ARBA" id="ARBA00023145"/>
    </source>
</evidence>
<feature type="domain" description="Caspase family p10" evidence="8">
    <location>
        <begin position="196"/>
        <end position="290"/>
    </location>
</feature>
<dbReference type="GO" id="GO:0005737">
    <property type="term" value="C:cytoplasm"/>
    <property type="evidence" value="ECO:0007669"/>
    <property type="project" value="TreeGrafter"/>
</dbReference>
<evidence type="ECO:0000313" key="11">
    <source>
        <dbReference type="Proteomes" id="UP001162480"/>
    </source>
</evidence>
<dbReference type="CDD" id="cd00032">
    <property type="entry name" value="CASc"/>
    <property type="match status" value="1"/>
</dbReference>
<dbReference type="GO" id="GO:0004197">
    <property type="term" value="F:cysteine-type endopeptidase activity"/>
    <property type="evidence" value="ECO:0007669"/>
    <property type="project" value="InterPro"/>
</dbReference>
<dbReference type="AlphaFoldDB" id="A0AA36AWI8"/>
<dbReference type="Proteomes" id="UP001162480">
    <property type="component" value="Chromosome 5"/>
</dbReference>
<evidence type="ECO:0000259" key="8">
    <source>
        <dbReference type="PROSITE" id="PS50207"/>
    </source>
</evidence>
<comment type="similarity">
    <text evidence="1 7">Belongs to the peptidase C14A family.</text>
</comment>
<dbReference type="PANTHER" id="PTHR10454">
    <property type="entry name" value="CASPASE"/>
    <property type="match status" value="1"/>
</dbReference>
<keyword evidence="3" id="KW-0053">Apoptosis</keyword>
<dbReference type="PROSITE" id="PS50208">
    <property type="entry name" value="CASPASE_P20"/>
    <property type="match status" value="1"/>
</dbReference>
<evidence type="ECO:0000256" key="5">
    <source>
        <dbReference type="ARBA" id="ARBA00022807"/>
    </source>
</evidence>
<dbReference type="GO" id="GO:0006915">
    <property type="term" value="P:apoptotic process"/>
    <property type="evidence" value="ECO:0007669"/>
    <property type="project" value="UniProtKB-KW"/>
</dbReference>
<keyword evidence="5" id="KW-0788">Thiol protease</keyword>
<keyword evidence="6" id="KW-0865">Zymogen</keyword>
<dbReference type="GO" id="GO:0006508">
    <property type="term" value="P:proteolysis"/>
    <property type="evidence" value="ECO:0007669"/>
    <property type="project" value="UniProtKB-KW"/>
</dbReference>
<dbReference type="InterPro" id="IPR029030">
    <property type="entry name" value="Caspase-like_dom_sf"/>
</dbReference>
<keyword evidence="2" id="KW-0645">Protease</keyword>
<dbReference type="PRINTS" id="PR00376">
    <property type="entry name" value="IL1BCENZYME"/>
</dbReference>
<dbReference type="SMART" id="SM00115">
    <property type="entry name" value="CASc"/>
    <property type="match status" value="1"/>
</dbReference>
<evidence type="ECO:0000256" key="3">
    <source>
        <dbReference type="ARBA" id="ARBA00022703"/>
    </source>
</evidence>
<dbReference type="Gene3D" id="3.40.50.1460">
    <property type="match status" value="1"/>
</dbReference>
<dbReference type="SMR" id="A0AA36AWI8"/>
<evidence type="ECO:0000256" key="2">
    <source>
        <dbReference type="ARBA" id="ARBA00022670"/>
    </source>
</evidence>
<feature type="domain" description="Caspase family p20" evidence="9">
    <location>
        <begin position="48"/>
        <end position="173"/>
    </location>
</feature>
<organism evidence="10 11">
    <name type="scientific">Octopus vulgaris</name>
    <name type="common">Common octopus</name>
    <dbReference type="NCBI Taxonomy" id="6645"/>
    <lineage>
        <taxon>Eukaryota</taxon>
        <taxon>Metazoa</taxon>
        <taxon>Spiralia</taxon>
        <taxon>Lophotrochozoa</taxon>
        <taxon>Mollusca</taxon>
        <taxon>Cephalopoda</taxon>
        <taxon>Coleoidea</taxon>
        <taxon>Octopodiformes</taxon>
        <taxon>Octopoda</taxon>
        <taxon>Incirrata</taxon>
        <taxon>Octopodidae</taxon>
        <taxon>Octopus</taxon>
    </lineage>
</organism>
<keyword evidence="11" id="KW-1185">Reference proteome</keyword>
<evidence type="ECO:0000313" key="10">
    <source>
        <dbReference type="EMBL" id="CAI9722938.1"/>
    </source>
</evidence>
<protein>
    <submittedName>
        <fullName evidence="10">Caspasecaspase-3-like</fullName>
    </submittedName>
</protein>
<accession>A0AA36AWI8</accession>
<dbReference type="InterPro" id="IPR002138">
    <property type="entry name" value="Pept_C14_p10"/>
</dbReference>
<dbReference type="Pfam" id="PF00656">
    <property type="entry name" value="Peptidase_C14"/>
    <property type="match status" value="1"/>
</dbReference>
<dbReference type="EMBL" id="OX597818">
    <property type="protein sequence ID" value="CAI9722938.1"/>
    <property type="molecule type" value="Genomic_DNA"/>
</dbReference>
<evidence type="ECO:0000256" key="7">
    <source>
        <dbReference type="RuleBase" id="RU003971"/>
    </source>
</evidence>
<evidence type="ECO:0000256" key="1">
    <source>
        <dbReference type="ARBA" id="ARBA00010134"/>
    </source>
</evidence>
<dbReference type="PROSITE" id="PS01122">
    <property type="entry name" value="CASPASE_CYS"/>
    <property type="match status" value="1"/>
</dbReference>
<sequence>MDYVDAQRVEGIYFKEKDPDSQPQDVEMVSVEENSESINARYDMDRNKENLALIINNESFDDTTKMSKRQGSERDASAIKHTLESLHFKVIDHNNLSVNKMTEIFADISKMEHTKYNCFVCVILTHGEDDNQIYGTDSKVKLDTLVEMLLPERCPSLIGKPKLFFIQACRGTKLDSGGDVLGGASVDARDIYKKVTPHKVPVWADFLLAYSTVPGFYSWRNSTTGTWFIQSLAHILERDGDRLELQHLMLSVNRKVAYEYESDTDKPETNGMKQVPSIVSMLTKQLYFYK</sequence>
<dbReference type="InterPro" id="IPR016129">
    <property type="entry name" value="Caspase_his_AS"/>
</dbReference>
<name>A0AA36AWI8_OCTVU</name>
<dbReference type="PANTHER" id="PTHR10454:SF232">
    <property type="entry name" value="AT03047P-RELATED"/>
    <property type="match status" value="1"/>
</dbReference>
<evidence type="ECO:0000256" key="4">
    <source>
        <dbReference type="ARBA" id="ARBA00022801"/>
    </source>
</evidence>
<dbReference type="PROSITE" id="PS50207">
    <property type="entry name" value="CASPASE_P10"/>
    <property type="match status" value="1"/>
</dbReference>
<dbReference type="InterPro" id="IPR001309">
    <property type="entry name" value="Pept_C14_p20"/>
</dbReference>
<dbReference type="FunFam" id="3.40.50.1460:FF:000001">
    <property type="entry name" value="Caspase-3 preproprotein"/>
    <property type="match status" value="1"/>
</dbReference>
<gene>
    <name evidence="10" type="ORF">OCTVUL_1B020250</name>
</gene>
<dbReference type="SUPFAM" id="SSF52129">
    <property type="entry name" value="Caspase-like"/>
    <property type="match status" value="1"/>
</dbReference>
<reference evidence="10" key="1">
    <citation type="submission" date="2023-08" db="EMBL/GenBank/DDBJ databases">
        <authorList>
            <person name="Alioto T."/>
            <person name="Alioto T."/>
            <person name="Gomez Garrido J."/>
        </authorList>
    </citation>
    <scope>NUCLEOTIDE SEQUENCE</scope>
</reference>
<dbReference type="InterPro" id="IPR015917">
    <property type="entry name" value="Pept_C14A"/>
</dbReference>
<dbReference type="PROSITE" id="PS01121">
    <property type="entry name" value="CASPASE_HIS"/>
    <property type="match status" value="1"/>
</dbReference>
<evidence type="ECO:0000259" key="9">
    <source>
        <dbReference type="PROSITE" id="PS50208"/>
    </source>
</evidence>
<dbReference type="InterPro" id="IPR002398">
    <property type="entry name" value="Pept_C14"/>
</dbReference>
<proteinExistence type="inferred from homology"/>
<keyword evidence="4" id="KW-0378">Hydrolase</keyword>